<evidence type="ECO:0000313" key="1">
    <source>
        <dbReference type="EMBL" id="KAL2536626.1"/>
    </source>
</evidence>
<evidence type="ECO:0000313" key="2">
    <source>
        <dbReference type="Proteomes" id="UP001604277"/>
    </source>
</evidence>
<dbReference type="PANTHER" id="PTHR10572">
    <property type="entry name" value="3-HYDROXY-3-METHYLGLUTARYL-COENZYME A REDUCTASE"/>
    <property type="match status" value="1"/>
</dbReference>
<dbReference type="InterPro" id="IPR023074">
    <property type="entry name" value="HMG_CoA_Rdtase_cat_sf"/>
</dbReference>
<dbReference type="PROSITE" id="PS50065">
    <property type="entry name" value="HMG_COA_REDUCTASE_4"/>
    <property type="match status" value="1"/>
</dbReference>
<dbReference type="PANTHER" id="PTHR10572:SF24">
    <property type="entry name" value="3-HYDROXY-3-METHYLGLUTARYL-COENZYME A REDUCTASE"/>
    <property type="match status" value="1"/>
</dbReference>
<reference evidence="2" key="1">
    <citation type="submission" date="2024-07" db="EMBL/GenBank/DDBJ databases">
        <title>Two chromosome-level genome assemblies of Korean endemic species Abeliophyllum distichum and Forsythia ovata (Oleaceae).</title>
        <authorList>
            <person name="Jang H."/>
        </authorList>
    </citation>
    <scope>NUCLEOTIDE SEQUENCE [LARGE SCALE GENOMIC DNA]</scope>
</reference>
<proteinExistence type="predicted"/>
<dbReference type="EMBL" id="JBFOLJ010000005">
    <property type="protein sequence ID" value="KAL2536626.1"/>
    <property type="molecule type" value="Genomic_DNA"/>
</dbReference>
<dbReference type="InterPro" id="IPR023282">
    <property type="entry name" value="HMG_CoA_Rdtase_N"/>
</dbReference>
<dbReference type="Proteomes" id="UP001604277">
    <property type="component" value="Unassembled WGS sequence"/>
</dbReference>
<dbReference type="Gene3D" id="3.90.770.10">
    <property type="entry name" value="3-hydroxy-3-methylglutaryl-coenzyme A Reductase, Chain A, domain 2"/>
    <property type="match status" value="1"/>
</dbReference>
<keyword evidence="2" id="KW-1185">Reference proteome</keyword>
<dbReference type="SUPFAM" id="SSF56542">
    <property type="entry name" value="Substrate-binding domain of HMG-CoA reductase"/>
    <property type="match status" value="1"/>
</dbReference>
<dbReference type="AlphaFoldDB" id="A0ABD1VH00"/>
<gene>
    <name evidence="1" type="ORF">Fot_18017</name>
</gene>
<organism evidence="1 2">
    <name type="scientific">Forsythia ovata</name>
    <dbReference type="NCBI Taxonomy" id="205694"/>
    <lineage>
        <taxon>Eukaryota</taxon>
        <taxon>Viridiplantae</taxon>
        <taxon>Streptophyta</taxon>
        <taxon>Embryophyta</taxon>
        <taxon>Tracheophyta</taxon>
        <taxon>Spermatophyta</taxon>
        <taxon>Magnoliopsida</taxon>
        <taxon>eudicotyledons</taxon>
        <taxon>Gunneridae</taxon>
        <taxon>Pentapetalae</taxon>
        <taxon>asterids</taxon>
        <taxon>lamiids</taxon>
        <taxon>Lamiales</taxon>
        <taxon>Oleaceae</taxon>
        <taxon>Forsythieae</taxon>
        <taxon>Forsythia</taxon>
    </lineage>
</organism>
<dbReference type="InterPro" id="IPR009029">
    <property type="entry name" value="HMG_CoA_Rdtase_sub-bd_dom_sf"/>
</dbReference>
<dbReference type="Gene3D" id="1.10.3270.10">
    <property type="entry name" value="HMGR, N-terminal domain"/>
    <property type="match status" value="1"/>
</dbReference>
<dbReference type="Pfam" id="PF00368">
    <property type="entry name" value="HMG-CoA_red"/>
    <property type="match status" value="1"/>
</dbReference>
<protein>
    <submittedName>
        <fullName evidence="1">Hydroxy methylglutaryl CoA reductase 1</fullName>
    </submittedName>
</protein>
<sequence>MVVQHWSATCQVEGGATSIRYEALQRLTGRSLQGLPLEGFDYESILGQCCEMPVGYVQISVEKAGPLLFNGCEPMATTEGCLVASTNRGCKAIFASRDSTSVLLRDGMIGAPVVRFASAKRATKLKFFLEDPLNFDTLTVVFNK</sequence>
<comment type="caution">
    <text evidence="1">The sequence shown here is derived from an EMBL/GenBank/DDBJ whole genome shotgun (WGS) entry which is preliminary data.</text>
</comment>
<dbReference type="InterPro" id="IPR002202">
    <property type="entry name" value="HMG_CoA_Rdtase"/>
</dbReference>
<name>A0ABD1VH00_9LAMI</name>
<accession>A0ABD1VH00</accession>